<evidence type="ECO:0000313" key="11">
    <source>
        <dbReference type="Proteomes" id="UP000279446"/>
    </source>
</evidence>
<evidence type="ECO:0000256" key="1">
    <source>
        <dbReference type="ARBA" id="ARBA00004196"/>
    </source>
</evidence>
<accession>A0A3S1C5V8</accession>
<feature type="domain" description="Fe/B12 periplasmic-binding" evidence="9">
    <location>
        <begin position="392"/>
        <end position="654"/>
    </location>
</feature>
<dbReference type="PANTHER" id="PTHR30532:SF29">
    <property type="entry name" value="FE(3+) DICITRATE-BINDING PERIPLASMIC PROTEIN"/>
    <property type="match status" value="1"/>
</dbReference>
<dbReference type="PROSITE" id="PS00041">
    <property type="entry name" value="HTH_ARAC_FAMILY_1"/>
    <property type="match status" value="1"/>
</dbReference>
<dbReference type="GO" id="GO:0003700">
    <property type="term" value="F:DNA-binding transcription factor activity"/>
    <property type="evidence" value="ECO:0007669"/>
    <property type="project" value="InterPro"/>
</dbReference>
<name>A0A3S1C5V8_9BACL</name>
<comment type="subcellular location">
    <subcellularLocation>
        <location evidence="1">Cell envelope</location>
    </subcellularLocation>
</comment>
<keyword evidence="3" id="KW-0813">Transport</keyword>
<reference evidence="10 11" key="1">
    <citation type="submission" date="2018-12" db="EMBL/GenBank/DDBJ databases">
        <authorList>
            <person name="Sun L."/>
            <person name="Chen Z."/>
        </authorList>
    </citation>
    <scope>NUCLEOTIDE SEQUENCE [LARGE SCALE GENOMIC DNA]</scope>
    <source>
        <strain evidence="10 11">DSM 15890</strain>
    </source>
</reference>
<evidence type="ECO:0000259" key="8">
    <source>
        <dbReference type="PROSITE" id="PS01124"/>
    </source>
</evidence>
<keyword evidence="7" id="KW-0804">Transcription</keyword>
<feature type="domain" description="HTH araC/xylS-type" evidence="8">
    <location>
        <begin position="177"/>
        <end position="275"/>
    </location>
</feature>
<dbReference type="Gene3D" id="1.10.10.60">
    <property type="entry name" value="Homeodomain-like"/>
    <property type="match status" value="2"/>
</dbReference>
<keyword evidence="11" id="KW-1185">Reference proteome</keyword>
<organism evidence="10 11">
    <name type="scientific">Paenibacillus anaericanus</name>
    <dbReference type="NCBI Taxonomy" id="170367"/>
    <lineage>
        <taxon>Bacteria</taxon>
        <taxon>Bacillati</taxon>
        <taxon>Bacillota</taxon>
        <taxon>Bacilli</taxon>
        <taxon>Bacillales</taxon>
        <taxon>Paenibacillaceae</taxon>
        <taxon>Paenibacillus</taxon>
    </lineage>
</organism>
<evidence type="ECO:0000256" key="3">
    <source>
        <dbReference type="ARBA" id="ARBA00022448"/>
    </source>
</evidence>
<dbReference type="Proteomes" id="UP000279446">
    <property type="component" value="Unassembled WGS sequence"/>
</dbReference>
<gene>
    <name evidence="10" type="ORF">EJP82_19595</name>
</gene>
<evidence type="ECO:0000256" key="7">
    <source>
        <dbReference type="ARBA" id="ARBA00023163"/>
    </source>
</evidence>
<evidence type="ECO:0000256" key="4">
    <source>
        <dbReference type="ARBA" id="ARBA00022729"/>
    </source>
</evidence>
<dbReference type="GO" id="GO:0043565">
    <property type="term" value="F:sequence-specific DNA binding"/>
    <property type="evidence" value="ECO:0007669"/>
    <property type="project" value="InterPro"/>
</dbReference>
<dbReference type="InterPro" id="IPR018060">
    <property type="entry name" value="HTH_AraC"/>
</dbReference>
<dbReference type="PROSITE" id="PS50983">
    <property type="entry name" value="FE_B12_PBP"/>
    <property type="match status" value="1"/>
</dbReference>
<dbReference type="OrthoDB" id="2652069at2"/>
<protein>
    <submittedName>
        <fullName evidence="10">Helix-turn-helix domain-containing protein</fullName>
    </submittedName>
</protein>
<keyword evidence="6" id="KW-0238">DNA-binding</keyword>
<dbReference type="EMBL" id="RZNY01000018">
    <property type="protein sequence ID" value="RUT43745.1"/>
    <property type="molecule type" value="Genomic_DNA"/>
</dbReference>
<proteinExistence type="inferred from homology"/>
<comment type="similarity">
    <text evidence="2">Belongs to the bacterial solute-binding protein 8 family.</text>
</comment>
<dbReference type="GO" id="GO:0030288">
    <property type="term" value="C:outer membrane-bounded periplasmic space"/>
    <property type="evidence" value="ECO:0007669"/>
    <property type="project" value="TreeGrafter"/>
</dbReference>
<evidence type="ECO:0000256" key="6">
    <source>
        <dbReference type="ARBA" id="ARBA00023125"/>
    </source>
</evidence>
<dbReference type="InterPro" id="IPR018062">
    <property type="entry name" value="HTH_AraC-typ_CS"/>
</dbReference>
<dbReference type="Pfam" id="PF01497">
    <property type="entry name" value="Peripla_BP_2"/>
    <property type="match status" value="1"/>
</dbReference>
<dbReference type="PANTHER" id="PTHR30532">
    <property type="entry name" value="IRON III DICITRATE-BINDING PERIPLASMIC PROTEIN"/>
    <property type="match status" value="1"/>
</dbReference>
<dbReference type="InterPro" id="IPR051313">
    <property type="entry name" value="Bact_iron-sidero_bind"/>
</dbReference>
<comment type="caution">
    <text evidence="10">The sequence shown here is derived from an EMBL/GenBank/DDBJ whole genome shotgun (WGS) entry which is preliminary data.</text>
</comment>
<dbReference type="PROSITE" id="PS01124">
    <property type="entry name" value="HTH_ARAC_FAMILY_2"/>
    <property type="match status" value="1"/>
</dbReference>
<dbReference type="Pfam" id="PF12833">
    <property type="entry name" value="HTH_18"/>
    <property type="match status" value="1"/>
</dbReference>
<keyword evidence="5" id="KW-0805">Transcription regulation</keyword>
<evidence type="ECO:0000313" key="10">
    <source>
        <dbReference type="EMBL" id="RUT43745.1"/>
    </source>
</evidence>
<dbReference type="SUPFAM" id="SSF46689">
    <property type="entry name" value="Homeodomain-like"/>
    <property type="match status" value="2"/>
</dbReference>
<dbReference type="Gene3D" id="3.40.50.1980">
    <property type="entry name" value="Nitrogenase molybdenum iron protein domain"/>
    <property type="match status" value="2"/>
</dbReference>
<dbReference type="SUPFAM" id="SSF53807">
    <property type="entry name" value="Helical backbone' metal receptor"/>
    <property type="match status" value="1"/>
</dbReference>
<dbReference type="InterPro" id="IPR009057">
    <property type="entry name" value="Homeodomain-like_sf"/>
</dbReference>
<dbReference type="AlphaFoldDB" id="A0A3S1C5V8"/>
<evidence type="ECO:0000256" key="2">
    <source>
        <dbReference type="ARBA" id="ARBA00008814"/>
    </source>
</evidence>
<dbReference type="SMART" id="SM00342">
    <property type="entry name" value="HTH_ARAC"/>
    <property type="match status" value="1"/>
</dbReference>
<evidence type="ECO:0000256" key="5">
    <source>
        <dbReference type="ARBA" id="ARBA00023015"/>
    </source>
</evidence>
<sequence>MRLSEQLILWNHAFINIIDIRNITMELDEELRSYRLPANIFLYTVRGSAHLQLDGQRHEANRFLILYGSKGCCLSIYPTEEAFEYYIIYYKARILPPLRQEIMSMMERNNPFHIQYGFVPDHPTSLLHKVELMNKEWQERGELERFHVKTLFYQFVYELLLQIHNRHITTTKVDIVAQAKHYLQERYAEPVTMDLLAELLDSSPRHLSRLFKRQTGSSPIDYVIQIRMDKAKELLLTTDATLQKIAETIGYPDSYYFAKMFKKHVGVAPIRYRSGNIRPDARPHIPSSVARYDIAQEKVSRYIGNGYDNHYQLNERGNIPMNHSNKSPLGVALMLCLTLLLSACSTGTASNASINGGTQVSGEASTSANSSVNQAVEAEPQTKTVSTVKGDVEVPVNPQRVVVLYLLGDVLALGVKPVGSSSAYEGAAFEKELVGTSDLGTWFEPSPEAVLALDPDVIIVPSEETYQMLYQIAPTVYIPYEKMSVDERLKQIGEVLGKEGESQTLLDNFYAKVEQSKQKLKAAGILDKRVSIMEGGKGEMSVISSKQYGRGSQVIYEYLGLKGPELIQQEIETSDSGGVHNLSFEVLPKYAGDYIFRSSYEGMVDLSDNAIWNSIPAVKEGRLIELSFGLSYYNDIISLDKQLDFIVDSLLATVK</sequence>
<dbReference type="InterPro" id="IPR002491">
    <property type="entry name" value="ABC_transptr_periplasmic_BD"/>
</dbReference>
<dbReference type="RefSeq" id="WP_127193759.1">
    <property type="nucleotide sequence ID" value="NZ_RZNY01000018.1"/>
</dbReference>
<keyword evidence="4" id="KW-0732">Signal</keyword>
<evidence type="ECO:0000259" key="9">
    <source>
        <dbReference type="PROSITE" id="PS50983"/>
    </source>
</evidence>
<dbReference type="GO" id="GO:1901678">
    <property type="term" value="P:iron coordination entity transport"/>
    <property type="evidence" value="ECO:0007669"/>
    <property type="project" value="UniProtKB-ARBA"/>
</dbReference>